<dbReference type="Proteomes" id="UP001195483">
    <property type="component" value="Unassembled WGS sequence"/>
</dbReference>
<dbReference type="SMART" id="SM00173">
    <property type="entry name" value="RAS"/>
    <property type="match status" value="1"/>
</dbReference>
<dbReference type="AlphaFoldDB" id="A0AAE0SJI6"/>
<sequence>MVVKVEEKKSVQCTLVGDAMIGKSTMAQSFMDEQHPHGYVATVFDSYAGAHELAGDKFGITIMDSAGQHDYENMRAGTYKESEVLVLCYSCVDRDSFDSIQDFWVPEMKHYMRKRKPVILVATQTDLRENSKKASDACVSYDEGVALAHQIGAESFLECTSMDSKTVTDVFETVITSALRYRKKKGNIVQRIFGK</sequence>
<gene>
    <name evidence="3" type="ORF">CHS0354_039651</name>
</gene>
<reference evidence="3" key="3">
    <citation type="submission" date="2023-05" db="EMBL/GenBank/DDBJ databases">
        <authorList>
            <person name="Smith C.H."/>
        </authorList>
    </citation>
    <scope>NUCLEOTIDE SEQUENCE</scope>
    <source>
        <strain evidence="3">CHS0354</strain>
        <tissue evidence="3">Mantle</tissue>
    </source>
</reference>
<dbReference type="CDD" id="cd00157">
    <property type="entry name" value="Rho"/>
    <property type="match status" value="1"/>
</dbReference>
<evidence type="ECO:0000256" key="1">
    <source>
        <dbReference type="ARBA" id="ARBA00022741"/>
    </source>
</evidence>
<dbReference type="PROSITE" id="PS51420">
    <property type="entry name" value="RHO"/>
    <property type="match status" value="1"/>
</dbReference>
<dbReference type="Pfam" id="PF00071">
    <property type="entry name" value="Ras"/>
    <property type="match status" value="1"/>
</dbReference>
<dbReference type="EMBL" id="JAEAOA010002313">
    <property type="protein sequence ID" value="KAK3593166.1"/>
    <property type="molecule type" value="Genomic_DNA"/>
</dbReference>
<evidence type="ECO:0000256" key="2">
    <source>
        <dbReference type="ARBA" id="ARBA00023134"/>
    </source>
</evidence>
<dbReference type="InterPro" id="IPR005225">
    <property type="entry name" value="Small_GTP-bd"/>
</dbReference>
<dbReference type="NCBIfam" id="TIGR00231">
    <property type="entry name" value="small_GTP"/>
    <property type="match status" value="1"/>
</dbReference>
<accession>A0AAE0SJI6</accession>
<dbReference type="SUPFAM" id="SSF52540">
    <property type="entry name" value="P-loop containing nucleoside triphosphate hydrolases"/>
    <property type="match status" value="1"/>
</dbReference>
<dbReference type="SMART" id="SM00175">
    <property type="entry name" value="RAB"/>
    <property type="match status" value="1"/>
</dbReference>
<dbReference type="GO" id="GO:0005525">
    <property type="term" value="F:GTP binding"/>
    <property type="evidence" value="ECO:0007669"/>
    <property type="project" value="UniProtKB-KW"/>
</dbReference>
<reference evidence="3" key="1">
    <citation type="journal article" date="2021" name="Genome Biol. Evol.">
        <title>A High-Quality Reference Genome for a Parasitic Bivalve with Doubly Uniparental Inheritance (Bivalvia: Unionida).</title>
        <authorList>
            <person name="Smith C.H."/>
        </authorList>
    </citation>
    <scope>NUCLEOTIDE SEQUENCE</scope>
    <source>
        <strain evidence="3">CHS0354</strain>
    </source>
</reference>
<dbReference type="GO" id="GO:0003924">
    <property type="term" value="F:GTPase activity"/>
    <property type="evidence" value="ECO:0007669"/>
    <property type="project" value="InterPro"/>
</dbReference>
<protein>
    <submittedName>
        <fullName evidence="3">Uncharacterized protein</fullName>
    </submittedName>
</protein>
<dbReference type="InterPro" id="IPR001806">
    <property type="entry name" value="Small_GTPase"/>
</dbReference>
<proteinExistence type="predicted"/>
<dbReference type="Gene3D" id="3.40.50.300">
    <property type="entry name" value="P-loop containing nucleotide triphosphate hydrolases"/>
    <property type="match status" value="1"/>
</dbReference>
<keyword evidence="4" id="KW-1185">Reference proteome</keyword>
<dbReference type="GO" id="GO:0007264">
    <property type="term" value="P:small GTPase-mediated signal transduction"/>
    <property type="evidence" value="ECO:0007669"/>
    <property type="project" value="InterPro"/>
</dbReference>
<reference evidence="3" key="2">
    <citation type="journal article" date="2021" name="Genome Biol. Evol.">
        <title>Developing a high-quality reference genome for a parasitic bivalve with doubly uniparental inheritance (Bivalvia: Unionida).</title>
        <authorList>
            <person name="Smith C.H."/>
        </authorList>
    </citation>
    <scope>NUCLEOTIDE SEQUENCE</scope>
    <source>
        <strain evidence="3">CHS0354</strain>
        <tissue evidence="3">Mantle</tissue>
    </source>
</reference>
<keyword evidence="1" id="KW-0547">Nucleotide-binding</keyword>
<dbReference type="PROSITE" id="PS51419">
    <property type="entry name" value="RAB"/>
    <property type="match status" value="1"/>
</dbReference>
<keyword evidence="2" id="KW-0342">GTP-binding</keyword>
<dbReference type="PANTHER" id="PTHR24072">
    <property type="entry name" value="RHO FAMILY GTPASE"/>
    <property type="match status" value="1"/>
</dbReference>
<dbReference type="InterPro" id="IPR027417">
    <property type="entry name" value="P-loop_NTPase"/>
</dbReference>
<dbReference type="InterPro" id="IPR003578">
    <property type="entry name" value="Small_GTPase_Rho"/>
</dbReference>
<evidence type="ECO:0000313" key="3">
    <source>
        <dbReference type="EMBL" id="KAK3593166.1"/>
    </source>
</evidence>
<dbReference type="PROSITE" id="PS51421">
    <property type="entry name" value="RAS"/>
    <property type="match status" value="1"/>
</dbReference>
<name>A0AAE0SJI6_9BIVA</name>
<organism evidence="3 4">
    <name type="scientific">Potamilus streckersoni</name>
    <dbReference type="NCBI Taxonomy" id="2493646"/>
    <lineage>
        <taxon>Eukaryota</taxon>
        <taxon>Metazoa</taxon>
        <taxon>Spiralia</taxon>
        <taxon>Lophotrochozoa</taxon>
        <taxon>Mollusca</taxon>
        <taxon>Bivalvia</taxon>
        <taxon>Autobranchia</taxon>
        <taxon>Heteroconchia</taxon>
        <taxon>Palaeoheterodonta</taxon>
        <taxon>Unionida</taxon>
        <taxon>Unionoidea</taxon>
        <taxon>Unionidae</taxon>
        <taxon>Ambleminae</taxon>
        <taxon>Lampsilini</taxon>
        <taxon>Potamilus</taxon>
    </lineage>
</organism>
<dbReference type="SMART" id="SM00174">
    <property type="entry name" value="RHO"/>
    <property type="match status" value="1"/>
</dbReference>
<dbReference type="PRINTS" id="PR00449">
    <property type="entry name" value="RASTRNSFRMNG"/>
</dbReference>
<evidence type="ECO:0000313" key="4">
    <source>
        <dbReference type="Proteomes" id="UP001195483"/>
    </source>
</evidence>
<comment type="caution">
    <text evidence="3">The sequence shown here is derived from an EMBL/GenBank/DDBJ whole genome shotgun (WGS) entry which is preliminary data.</text>
</comment>